<dbReference type="OrthoDB" id="14556at2"/>
<accession>E6X2D2</accession>
<evidence type="ECO:0000259" key="1">
    <source>
        <dbReference type="Pfam" id="PF18765"/>
    </source>
</evidence>
<dbReference type="RefSeq" id="WP_013553761.1">
    <property type="nucleotide sequence ID" value="NC_014935.1"/>
</dbReference>
<reference evidence="3" key="2">
    <citation type="submission" date="2011-01" db="EMBL/GenBank/DDBJ databases">
        <title>The complete genome of Nitratifractor salsuginis DSM 16511.</title>
        <authorList>
            <consortium name="US DOE Joint Genome Institute (JGI-PGF)"/>
            <person name="Lucas S."/>
            <person name="Copeland A."/>
            <person name="Lapidus A."/>
            <person name="Bruce D."/>
            <person name="Goodwin L."/>
            <person name="Pitluck S."/>
            <person name="Kyrpides N."/>
            <person name="Mavromatis K."/>
            <person name="Ivanova N."/>
            <person name="Mikhailova N."/>
            <person name="Zeytun A."/>
            <person name="Detter J.C."/>
            <person name="Tapia R."/>
            <person name="Han C."/>
            <person name="Land M."/>
            <person name="Hauser L."/>
            <person name="Markowitz V."/>
            <person name="Cheng J.-F."/>
            <person name="Hugenholtz P."/>
            <person name="Woyke T."/>
            <person name="Wu D."/>
            <person name="Tindall B."/>
            <person name="Schuetze A."/>
            <person name="Brambilla E."/>
            <person name="Klenk H.-P."/>
            <person name="Eisen J.A."/>
        </authorList>
    </citation>
    <scope>NUCLEOTIDE SEQUENCE [LARGE SCALE GENOMIC DNA]</scope>
    <source>
        <strain evidence="3">DSM 16511 / JCM 12458 / E9I37-1</strain>
    </source>
</reference>
<dbReference type="eggNOG" id="COG1708">
    <property type="taxonomic scope" value="Bacteria"/>
</dbReference>
<dbReference type="KEGG" id="nsa:Nitsa_0805"/>
<keyword evidence="3" id="KW-1185">Reference proteome</keyword>
<protein>
    <submittedName>
        <fullName evidence="2">DNA polymerase beta domain protein region</fullName>
    </submittedName>
</protein>
<evidence type="ECO:0000313" key="2">
    <source>
        <dbReference type="EMBL" id="ADV46067.1"/>
    </source>
</evidence>
<dbReference type="Gene3D" id="3.30.460.10">
    <property type="entry name" value="Beta Polymerase, domain 2"/>
    <property type="match status" value="1"/>
</dbReference>
<reference evidence="2 3" key="1">
    <citation type="journal article" date="2011" name="Stand. Genomic Sci.">
        <title>Complete genome sequence of Nitratifractor salsuginis type strain (E9I37-1).</title>
        <authorList>
            <person name="Anderson I."/>
            <person name="Sikorski J."/>
            <person name="Zeytun A."/>
            <person name="Nolan M."/>
            <person name="Lapidus A."/>
            <person name="Lucas S."/>
            <person name="Hammon N."/>
            <person name="Deshpande S."/>
            <person name="Cheng J.F."/>
            <person name="Tapia R."/>
            <person name="Han C."/>
            <person name="Goodwin L."/>
            <person name="Pitluck S."/>
            <person name="Liolios K."/>
            <person name="Pagani I."/>
            <person name="Ivanova N."/>
            <person name="Huntemann M."/>
            <person name="Mavromatis K."/>
            <person name="Ovchinikova G."/>
            <person name="Pati A."/>
            <person name="Chen A."/>
            <person name="Palaniappan K."/>
            <person name="Land M."/>
            <person name="Hauser L."/>
            <person name="Brambilla E.M."/>
            <person name="Ngatchou-Djao O.D."/>
            <person name="Rohde M."/>
            <person name="Tindall B.J."/>
            <person name="Goker M."/>
            <person name="Detter J.C."/>
            <person name="Woyke T."/>
            <person name="Bristow J."/>
            <person name="Eisen J.A."/>
            <person name="Markowitz V."/>
            <person name="Hugenholtz P."/>
            <person name="Klenk H.P."/>
            <person name="Kyrpides N.C."/>
        </authorList>
    </citation>
    <scope>NUCLEOTIDE SEQUENCE [LARGE SCALE GENOMIC DNA]</scope>
    <source>
        <strain evidence="3">DSM 16511 / JCM 12458 / E9I37-1</strain>
    </source>
</reference>
<proteinExistence type="predicted"/>
<feature type="domain" description="Polymerase beta nucleotidyltransferase" evidence="1">
    <location>
        <begin position="23"/>
        <end position="91"/>
    </location>
</feature>
<name>E6X2D2_NITSE</name>
<dbReference type="EMBL" id="CP002452">
    <property type="protein sequence ID" value="ADV46067.1"/>
    <property type="molecule type" value="Genomic_DNA"/>
</dbReference>
<evidence type="ECO:0000313" key="3">
    <source>
        <dbReference type="Proteomes" id="UP000008633"/>
    </source>
</evidence>
<dbReference type="InterPro" id="IPR043519">
    <property type="entry name" value="NT_sf"/>
</dbReference>
<dbReference type="InterPro" id="IPR041633">
    <property type="entry name" value="Polbeta"/>
</dbReference>
<dbReference type="SUPFAM" id="SSF81301">
    <property type="entry name" value="Nucleotidyltransferase"/>
    <property type="match status" value="1"/>
</dbReference>
<dbReference type="AlphaFoldDB" id="E6X2D2"/>
<organism evidence="2 3">
    <name type="scientific">Nitratifractor salsuginis (strain DSM 16511 / JCM 12458 / E9I37-1)</name>
    <dbReference type="NCBI Taxonomy" id="749222"/>
    <lineage>
        <taxon>Bacteria</taxon>
        <taxon>Pseudomonadati</taxon>
        <taxon>Campylobacterota</taxon>
        <taxon>Epsilonproteobacteria</taxon>
        <taxon>Campylobacterales</taxon>
        <taxon>Sulfurovaceae</taxon>
        <taxon>Nitratifractor</taxon>
    </lineage>
</organism>
<dbReference type="HOGENOM" id="CLU_164558_1_0_7"/>
<dbReference type="Pfam" id="PF18765">
    <property type="entry name" value="Polbeta"/>
    <property type="match status" value="1"/>
</dbReference>
<sequence>MRLSEREIQTIKRVVAERMGSDAKIYLFGSRLDDTRKGGDIDLFILAEKVDLETKLLTRAKLKALLHKPVDIVCHQNFSRSIEQEALKGQLL</sequence>
<gene>
    <name evidence="2" type="ordered locus">Nitsa_0805</name>
</gene>
<dbReference type="Proteomes" id="UP000008633">
    <property type="component" value="Chromosome"/>
</dbReference>
<dbReference type="CDD" id="cd05403">
    <property type="entry name" value="NT_KNTase_like"/>
    <property type="match status" value="1"/>
</dbReference>